<reference evidence="2 3" key="1">
    <citation type="journal article" date="2020" name="ISME J.">
        <title>Uncovering the hidden diversity of litter-decomposition mechanisms in mushroom-forming fungi.</title>
        <authorList>
            <person name="Floudas D."/>
            <person name="Bentzer J."/>
            <person name="Ahren D."/>
            <person name="Johansson T."/>
            <person name="Persson P."/>
            <person name="Tunlid A."/>
        </authorList>
    </citation>
    <scope>NUCLEOTIDE SEQUENCE [LARGE SCALE GENOMIC DNA]</scope>
    <source>
        <strain evidence="2 3">CBS 291.85</strain>
    </source>
</reference>
<evidence type="ECO:0000313" key="3">
    <source>
        <dbReference type="Proteomes" id="UP000559256"/>
    </source>
</evidence>
<evidence type="ECO:0000256" key="1">
    <source>
        <dbReference type="SAM" id="MobiDB-lite"/>
    </source>
</evidence>
<keyword evidence="3" id="KW-1185">Reference proteome</keyword>
<dbReference type="InterPro" id="IPR011990">
    <property type="entry name" value="TPR-like_helical_dom_sf"/>
</dbReference>
<protein>
    <submittedName>
        <fullName evidence="2">Uncharacterized protein</fullName>
    </submittedName>
</protein>
<sequence>MFLCRRLPRQVCIAKRPSGNITLRKNGTSLFPHLATQNHYAYPNTSNTTDNSSSTSISSNSTTPSPFKKHPWFRYHAPRFRAPTTDAETALADYMRMKRVSREDVKSMSAQSFKTLIEHAYQAKDSEALRSLYEDLIAFFPSKRSLVRKMLTTGDHSSLDSQQVLTLIRCLGLPLNLPCHELFTLANRVSQLEPSEHDAELVDSVLPPLLAKLECVRSVPAGANSVTHFVPAEVYAGFNLLYKLVKLEDRNGAWKLFRILVVKLYIPPEAVSRAPTSSKDFGYVISMTLARTCIHWQRRGLGHLIASELLSSRLPRESDGSVSAEVTTELEGLVSDTLYTFLQEPSPADFAYCVNLVRYVHPIAPVHNGLIRLAYDCAFEKNYALSAKRLYAFTRAPEIVETHDYAAPHNRAPLWLLKAITSERGSSQLARTLAEEVADSGISLPVHDRAEFVAVAAAHGFARPARMLWERYSVGRDSHAITGSSKVMLKMVKLFHQLCRRIDAELLARQDTEYLDDQMLRERYDDMVAFTDHVLAKYLTYHQPLEKMQHKHLTTLARAYFVVGQFEKGFQMFRILLDRKEIPDINDINAALTPLAEYNPRTAAKFIERMYERGLQVDEVTFGTVVHQALVAGDMELVEGLITRAKEMGVTRLSPETFVSLIRASVTPDADVIGTPIGTRLQEALKIIKSLQRVGILSSPQLGKYLVFACLRQREPLMAYRFWRLMLRRATDWLDREQVFIRRMISQRLEFHQESQRLGVRPPINEAVMERMLHELKTRPAVRELE</sequence>
<dbReference type="AlphaFoldDB" id="A0A8H5GR09"/>
<dbReference type="OrthoDB" id="185373at2759"/>
<organism evidence="2 3">
    <name type="scientific">Tetrapyrgos nigripes</name>
    <dbReference type="NCBI Taxonomy" id="182062"/>
    <lineage>
        <taxon>Eukaryota</taxon>
        <taxon>Fungi</taxon>
        <taxon>Dikarya</taxon>
        <taxon>Basidiomycota</taxon>
        <taxon>Agaricomycotina</taxon>
        <taxon>Agaricomycetes</taxon>
        <taxon>Agaricomycetidae</taxon>
        <taxon>Agaricales</taxon>
        <taxon>Marasmiineae</taxon>
        <taxon>Marasmiaceae</taxon>
        <taxon>Tetrapyrgos</taxon>
    </lineage>
</organism>
<dbReference type="Gene3D" id="1.25.40.10">
    <property type="entry name" value="Tetratricopeptide repeat domain"/>
    <property type="match status" value="1"/>
</dbReference>
<feature type="region of interest" description="Disordered" evidence="1">
    <location>
        <begin position="41"/>
        <end position="66"/>
    </location>
</feature>
<feature type="compositionally biased region" description="Low complexity" evidence="1">
    <location>
        <begin position="43"/>
        <end position="66"/>
    </location>
</feature>
<dbReference type="Proteomes" id="UP000559256">
    <property type="component" value="Unassembled WGS sequence"/>
</dbReference>
<accession>A0A8H5GR09</accession>
<dbReference type="EMBL" id="JAACJM010000013">
    <property type="protein sequence ID" value="KAF5369507.1"/>
    <property type="molecule type" value="Genomic_DNA"/>
</dbReference>
<proteinExistence type="predicted"/>
<evidence type="ECO:0000313" key="2">
    <source>
        <dbReference type="EMBL" id="KAF5369507.1"/>
    </source>
</evidence>
<gene>
    <name evidence="2" type="ORF">D9758_002586</name>
</gene>
<name>A0A8H5GR09_9AGAR</name>
<comment type="caution">
    <text evidence="2">The sequence shown here is derived from an EMBL/GenBank/DDBJ whole genome shotgun (WGS) entry which is preliminary data.</text>
</comment>